<feature type="non-terminal residue" evidence="1">
    <location>
        <position position="1"/>
    </location>
</feature>
<accession>A0A9N8WKM3</accession>
<dbReference type="EMBL" id="CAJVPK010000273">
    <property type="protein sequence ID" value="CAG8486667.1"/>
    <property type="molecule type" value="Genomic_DNA"/>
</dbReference>
<evidence type="ECO:0000313" key="1">
    <source>
        <dbReference type="EMBL" id="CAG8486667.1"/>
    </source>
</evidence>
<dbReference type="Gene3D" id="3.30.420.10">
    <property type="entry name" value="Ribonuclease H-like superfamily/Ribonuclease H"/>
    <property type="match status" value="1"/>
</dbReference>
<proteinExistence type="predicted"/>
<dbReference type="InterPro" id="IPR036397">
    <property type="entry name" value="RNaseH_sf"/>
</dbReference>
<dbReference type="GO" id="GO:0003676">
    <property type="term" value="F:nucleic acid binding"/>
    <property type="evidence" value="ECO:0007669"/>
    <property type="project" value="InterPro"/>
</dbReference>
<evidence type="ECO:0000313" key="2">
    <source>
        <dbReference type="Proteomes" id="UP000789706"/>
    </source>
</evidence>
<sequence length="87" mass="10092">MSMEIGKQSQQIKVWRHVGERYDVECLAPSFKSGQHPETKKFSKSVDELKTALSEEWSKFDVSILRKVVNSIPQRIEEVLDTKRGQQ</sequence>
<dbReference type="OrthoDB" id="2417635at2759"/>
<gene>
    <name evidence="1" type="ORF">DEBURN_LOCUS3950</name>
</gene>
<protein>
    <submittedName>
        <fullName evidence="1">618_t:CDS:1</fullName>
    </submittedName>
</protein>
<dbReference type="Proteomes" id="UP000789706">
    <property type="component" value="Unassembled WGS sequence"/>
</dbReference>
<keyword evidence="2" id="KW-1185">Reference proteome</keyword>
<organism evidence="1 2">
    <name type="scientific">Diversispora eburnea</name>
    <dbReference type="NCBI Taxonomy" id="1213867"/>
    <lineage>
        <taxon>Eukaryota</taxon>
        <taxon>Fungi</taxon>
        <taxon>Fungi incertae sedis</taxon>
        <taxon>Mucoromycota</taxon>
        <taxon>Glomeromycotina</taxon>
        <taxon>Glomeromycetes</taxon>
        <taxon>Diversisporales</taxon>
        <taxon>Diversisporaceae</taxon>
        <taxon>Diversispora</taxon>
    </lineage>
</organism>
<dbReference type="AlphaFoldDB" id="A0A9N8WKM3"/>
<comment type="caution">
    <text evidence="1">The sequence shown here is derived from an EMBL/GenBank/DDBJ whole genome shotgun (WGS) entry which is preliminary data.</text>
</comment>
<name>A0A9N8WKM3_9GLOM</name>
<reference evidence="1" key="1">
    <citation type="submission" date="2021-06" db="EMBL/GenBank/DDBJ databases">
        <authorList>
            <person name="Kallberg Y."/>
            <person name="Tangrot J."/>
            <person name="Rosling A."/>
        </authorList>
    </citation>
    <scope>NUCLEOTIDE SEQUENCE</scope>
    <source>
        <strain evidence="1">AZ414A</strain>
    </source>
</reference>